<evidence type="ECO:0000256" key="1">
    <source>
        <dbReference type="ARBA" id="ARBA00004496"/>
    </source>
</evidence>
<evidence type="ECO:0000256" key="2">
    <source>
        <dbReference type="ARBA" id="ARBA00022473"/>
    </source>
</evidence>
<comment type="subcellular location">
    <subcellularLocation>
        <location evidence="1">Cytoplasm</location>
    </subcellularLocation>
</comment>
<dbReference type="SMART" id="SM00950">
    <property type="entry name" value="Piwi"/>
    <property type="match status" value="1"/>
</dbReference>
<evidence type="ECO:0000259" key="9">
    <source>
        <dbReference type="PROSITE" id="PS50822"/>
    </source>
</evidence>
<dbReference type="EMBL" id="JAQQBR010000005">
    <property type="protein sequence ID" value="KAK0175566.1"/>
    <property type="molecule type" value="Genomic_DNA"/>
</dbReference>
<dbReference type="FunFam" id="2.170.260.10:FF:000003">
    <property type="entry name" value="Piwi-like RNA-mediated gene silencing 2"/>
    <property type="match status" value="1"/>
</dbReference>
<dbReference type="SMART" id="SM00949">
    <property type="entry name" value="PAZ"/>
    <property type="match status" value="1"/>
</dbReference>
<dbReference type="GO" id="GO:0030154">
    <property type="term" value="P:cell differentiation"/>
    <property type="evidence" value="ECO:0007669"/>
    <property type="project" value="UniProtKB-KW"/>
</dbReference>
<dbReference type="Pfam" id="PF02171">
    <property type="entry name" value="Piwi"/>
    <property type="match status" value="1"/>
</dbReference>
<dbReference type="InterPro" id="IPR012337">
    <property type="entry name" value="RNaseH-like_sf"/>
</dbReference>
<dbReference type="Gene3D" id="2.170.260.10">
    <property type="entry name" value="paz domain"/>
    <property type="match status" value="1"/>
</dbReference>
<feature type="domain" description="Piwi" evidence="9">
    <location>
        <begin position="510"/>
        <end position="800"/>
    </location>
</feature>
<gene>
    <name evidence="10" type="ORF">PV327_009306</name>
</gene>
<dbReference type="InterPro" id="IPR003100">
    <property type="entry name" value="PAZ_dom"/>
</dbReference>
<dbReference type="FunFam" id="3.30.420.10:FF:000014">
    <property type="entry name" value="Piwi-like RNA-mediated gene silencing 1"/>
    <property type="match status" value="1"/>
</dbReference>
<feature type="domain" description="PAZ" evidence="8">
    <location>
        <begin position="235"/>
        <end position="345"/>
    </location>
</feature>
<dbReference type="PROSITE" id="PS50822">
    <property type="entry name" value="PIWI"/>
    <property type="match status" value="1"/>
</dbReference>
<evidence type="ECO:0000313" key="10">
    <source>
        <dbReference type="EMBL" id="KAK0175566.1"/>
    </source>
</evidence>
<dbReference type="CDD" id="cd02845">
    <property type="entry name" value="PAZ_piwi_like"/>
    <property type="match status" value="1"/>
</dbReference>
<evidence type="ECO:0000256" key="3">
    <source>
        <dbReference type="ARBA" id="ARBA00022490"/>
    </source>
</evidence>
<dbReference type="Proteomes" id="UP001168972">
    <property type="component" value="Unassembled WGS sequence"/>
</dbReference>
<reference evidence="10" key="1">
    <citation type="journal article" date="2023" name="bioRxiv">
        <title>Scaffold-level genome assemblies of two parasitoid biocontrol wasps reveal the parthenogenesis mechanism and an associated novel virus.</title>
        <authorList>
            <person name="Inwood S."/>
            <person name="Skelly J."/>
            <person name="Guhlin J."/>
            <person name="Harrop T."/>
            <person name="Goldson S."/>
            <person name="Dearden P."/>
        </authorList>
    </citation>
    <scope>NUCLEOTIDE SEQUENCE</scope>
    <source>
        <strain evidence="10">Lincoln</strain>
        <tissue evidence="10">Whole body</tissue>
    </source>
</reference>
<dbReference type="SUPFAM" id="SSF53098">
    <property type="entry name" value="Ribonuclease H-like"/>
    <property type="match status" value="1"/>
</dbReference>
<evidence type="ECO:0000256" key="6">
    <source>
        <dbReference type="ARBA" id="ARBA00023158"/>
    </source>
</evidence>
<evidence type="ECO:0000256" key="5">
    <source>
        <dbReference type="ARBA" id="ARBA00022884"/>
    </source>
</evidence>
<evidence type="ECO:0000313" key="11">
    <source>
        <dbReference type="Proteomes" id="UP001168972"/>
    </source>
</evidence>
<dbReference type="InterPro" id="IPR036397">
    <property type="entry name" value="RNaseH_sf"/>
</dbReference>
<evidence type="ECO:0000256" key="4">
    <source>
        <dbReference type="ARBA" id="ARBA00022782"/>
    </source>
</evidence>
<keyword evidence="3" id="KW-0963">Cytoplasm</keyword>
<proteinExistence type="inferred from homology"/>
<keyword evidence="6" id="KW-0943">RNA-mediated gene silencing</keyword>
<name>A0AA39FTZ7_MICHY</name>
<protein>
    <submittedName>
        <fullName evidence="10">Uncharacterized protein</fullName>
    </submittedName>
</protein>
<dbReference type="Pfam" id="PF02170">
    <property type="entry name" value="PAZ"/>
    <property type="match status" value="1"/>
</dbReference>
<accession>A0AA39FTZ7</accession>
<dbReference type="PROSITE" id="PS50821">
    <property type="entry name" value="PAZ"/>
    <property type="match status" value="1"/>
</dbReference>
<keyword evidence="5" id="KW-0694">RNA-binding</keyword>
<dbReference type="Pfam" id="PF23278">
    <property type="entry name" value="Piwi_N"/>
    <property type="match status" value="1"/>
</dbReference>
<dbReference type="AlphaFoldDB" id="A0AA39FTZ7"/>
<comment type="caution">
    <text evidence="10">The sequence shown here is derived from an EMBL/GenBank/DDBJ whole genome shotgun (WGS) entry which is preliminary data.</text>
</comment>
<reference evidence="10" key="2">
    <citation type="submission" date="2023-03" db="EMBL/GenBank/DDBJ databases">
        <authorList>
            <person name="Inwood S.N."/>
            <person name="Skelly J.G."/>
            <person name="Guhlin J."/>
            <person name="Harrop T.W.R."/>
            <person name="Goldson S.G."/>
            <person name="Dearden P.K."/>
        </authorList>
    </citation>
    <scope>NUCLEOTIDE SEQUENCE</scope>
    <source>
        <strain evidence="10">Lincoln</strain>
        <tissue evidence="10">Whole body</tissue>
    </source>
</reference>
<organism evidence="10 11">
    <name type="scientific">Microctonus hyperodae</name>
    <name type="common">Parasitoid wasp</name>
    <dbReference type="NCBI Taxonomy" id="165561"/>
    <lineage>
        <taxon>Eukaryota</taxon>
        <taxon>Metazoa</taxon>
        <taxon>Ecdysozoa</taxon>
        <taxon>Arthropoda</taxon>
        <taxon>Hexapoda</taxon>
        <taxon>Insecta</taxon>
        <taxon>Pterygota</taxon>
        <taxon>Neoptera</taxon>
        <taxon>Endopterygota</taxon>
        <taxon>Hymenoptera</taxon>
        <taxon>Apocrita</taxon>
        <taxon>Ichneumonoidea</taxon>
        <taxon>Braconidae</taxon>
        <taxon>Euphorinae</taxon>
        <taxon>Microctonus</taxon>
    </lineage>
</organism>
<dbReference type="SUPFAM" id="SSF101690">
    <property type="entry name" value="PAZ domain"/>
    <property type="match status" value="1"/>
</dbReference>
<keyword evidence="4" id="KW-0221">Differentiation</keyword>
<evidence type="ECO:0000256" key="7">
    <source>
        <dbReference type="ARBA" id="ARBA00038291"/>
    </source>
</evidence>
<dbReference type="InterPro" id="IPR003165">
    <property type="entry name" value="Piwi"/>
</dbReference>
<dbReference type="Gene3D" id="3.40.50.2300">
    <property type="match status" value="1"/>
</dbReference>
<dbReference type="CDD" id="cd04658">
    <property type="entry name" value="Piwi_piwi-like_Euk"/>
    <property type="match status" value="1"/>
</dbReference>
<sequence length="814" mass="92687">MCTCRKKKIYYTIGCGGGGGGGDAASSTTMGRGAMRGRRIINSDSLLTRPQHMKNSKSGTFGRKVRMQANYFKILSAPDWCLFQYRVDFSEEEDRMPVRKALLRLHKDVLGTYLFDGTVLYTCARLPNVTEDQKLELASKRESDQKMIIISIRLVGDLVKGDPHYLQLYNIIMRRGLEHLNLQLVGRNYFDAKARVVIPEFQFELWPGYLTTIRQHECGVLMGVEVTHKVMRQQTIISILNEIRRSQPRDLAAECKREVIGMTVLTAYNNNTYRVDDIDFSVNPQTTFKKKGEEISYMDYYQQRYGIRIQNPTQPLLLSRSTVRDRRAGKDEMVYLIPELCRATGLTDSMKTDFNLMKAMANHTRITPRTRIEKLMAFNERLIREPNVVREFTQWDLNLARQLVDVPARILDSETIMFARRGVPAGDKADWTPQLRNSPLLVTAKLKDWFCVVPDRVAAEAQDFIKGLIRAAGGMEFQIEKPNFVQLRNDSAASYAQQLEEIMSRNNPQLVFCVSMRPRADVYSAIKKICCVDRPVPSQVFLSKNFRSKGVMSIATKVAIQLNCKIGGAPWACQLHKDVGEVMVVGFDVCHDPNQKGTDIGAMVASLNRGLSRYFSAVSRHTTNEELSNDFGVNMVKAVRKYHELNRRFPERIIIYRDGVGDGQIPFVVEHEVKTIRKALAEFYGSPEQVRMTFVLVTKRINTRFFLNGNNPPPGTIVDDVVTNPNRYDFFIVAQHVGQGSVSPTAYNVIDDNSDIGVDVLQQTTFKLTHMYFNWSGTVRVPAPCQYAHKLAFLVSQSIHRKPSTHLDTLLYFL</sequence>
<evidence type="ECO:0000259" key="8">
    <source>
        <dbReference type="PROSITE" id="PS50821"/>
    </source>
</evidence>
<dbReference type="Gene3D" id="3.30.420.10">
    <property type="entry name" value="Ribonuclease H-like superfamily/Ribonuclease H"/>
    <property type="match status" value="1"/>
</dbReference>
<dbReference type="InterPro" id="IPR036085">
    <property type="entry name" value="PAZ_dom_sf"/>
</dbReference>
<comment type="similarity">
    <text evidence="7">Belongs to the argonaute family. Piwi subfamily.</text>
</comment>
<dbReference type="PANTHER" id="PTHR22891">
    <property type="entry name" value="EUKARYOTIC TRANSLATION INITIATION FACTOR 2C"/>
    <property type="match status" value="1"/>
</dbReference>
<keyword evidence="2" id="KW-0217">Developmental protein</keyword>
<dbReference type="GO" id="GO:0140965">
    <property type="term" value="P:secondary piRNA processing"/>
    <property type="evidence" value="ECO:0007669"/>
    <property type="project" value="UniProtKB-ARBA"/>
</dbReference>
<keyword evidence="11" id="KW-1185">Reference proteome</keyword>
<dbReference type="GO" id="GO:0003723">
    <property type="term" value="F:RNA binding"/>
    <property type="evidence" value="ECO:0007669"/>
    <property type="project" value="UniProtKB-KW"/>
</dbReference>
<dbReference type="GO" id="GO:0005737">
    <property type="term" value="C:cytoplasm"/>
    <property type="evidence" value="ECO:0007669"/>
    <property type="project" value="UniProtKB-SubCell"/>
</dbReference>